<keyword evidence="2" id="KW-1185">Reference proteome</keyword>
<sequence length="66" mass="7371">MKRQRLTDARHHTIGYIDTAADGRQSARDARLHVVGYYDPHTDTTRDARQHLVGKGNQLASLIASS</sequence>
<dbReference type="RefSeq" id="WP_312550320.1">
    <property type="nucleotide sequence ID" value="NZ_JBHRVV010000001.1"/>
</dbReference>
<dbReference type="Proteomes" id="UP001595665">
    <property type="component" value="Unassembled WGS sequence"/>
</dbReference>
<evidence type="ECO:0000313" key="2">
    <source>
        <dbReference type="Proteomes" id="UP001595665"/>
    </source>
</evidence>
<gene>
    <name evidence="1" type="ORF">ACFOPH_08040</name>
</gene>
<evidence type="ECO:0000313" key="1">
    <source>
        <dbReference type="EMBL" id="MFC3458193.1"/>
    </source>
</evidence>
<organism evidence="1 2">
    <name type="scientific">Massilia haematophila</name>
    <dbReference type="NCBI Taxonomy" id="457923"/>
    <lineage>
        <taxon>Bacteria</taxon>
        <taxon>Pseudomonadati</taxon>
        <taxon>Pseudomonadota</taxon>
        <taxon>Betaproteobacteria</taxon>
        <taxon>Burkholderiales</taxon>
        <taxon>Oxalobacteraceae</taxon>
        <taxon>Telluria group</taxon>
        <taxon>Massilia</taxon>
    </lineage>
</organism>
<name>A0ABV7PJG3_9BURK</name>
<accession>A0ABV7PJG3</accession>
<comment type="caution">
    <text evidence="1">The sequence shown here is derived from an EMBL/GenBank/DDBJ whole genome shotgun (WGS) entry which is preliminary data.</text>
</comment>
<protein>
    <submittedName>
        <fullName evidence="1">Uncharacterized protein</fullName>
    </submittedName>
</protein>
<proteinExistence type="predicted"/>
<reference evidence="2" key="1">
    <citation type="journal article" date="2019" name="Int. J. Syst. Evol. Microbiol.">
        <title>The Global Catalogue of Microorganisms (GCM) 10K type strain sequencing project: providing services to taxonomists for standard genome sequencing and annotation.</title>
        <authorList>
            <consortium name="The Broad Institute Genomics Platform"/>
            <consortium name="The Broad Institute Genome Sequencing Center for Infectious Disease"/>
            <person name="Wu L."/>
            <person name="Ma J."/>
        </authorList>
    </citation>
    <scope>NUCLEOTIDE SEQUENCE [LARGE SCALE GENOMIC DNA]</scope>
    <source>
        <strain evidence="2">CCM 7480</strain>
    </source>
</reference>
<dbReference type="EMBL" id="JBHRVV010000001">
    <property type="protein sequence ID" value="MFC3458193.1"/>
    <property type="molecule type" value="Genomic_DNA"/>
</dbReference>